<proteinExistence type="predicted"/>
<evidence type="ECO:0000256" key="1">
    <source>
        <dbReference type="SAM" id="MobiDB-lite"/>
    </source>
</evidence>
<dbReference type="EMBL" id="CAJMWX010001399">
    <property type="protein sequence ID" value="CAE6486930.1"/>
    <property type="molecule type" value="Genomic_DNA"/>
</dbReference>
<comment type="caution">
    <text evidence="2">The sequence shown here is derived from an EMBL/GenBank/DDBJ whole genome shotgun (WGS) entry which is preliminary data.</text>
</comment>
<reference evidence="2" key="1">
    <citation type="submission" date="2021-01" db="EMBL/GenBank/DDBJ databases">
        <authorList>
            <person name="Kaushik A."/>
        </authorList>
    </citation>
    <scope>NUCLEOTIDE SEQUENCE</scope>
    <source>
        <strain evidence="2">AG4-R118</strain>
    </source>
</reference>
<protein>
    <submittedName>
        <fullName evidence="2">Uncharacterized protein</fullName>
    </submittedName>
</protein>
<evidence type="ECO:0000313" key="2">
    <source>
        <dbReference type="EMBL" id="CAE6486930.1"/>
    </source>
</evidence>
<evidence type="ECO:0000313" key="3">
    <source>
        <dbReference type="Proteomes" id="UP000663888"/>
    </source>
</evidence>
<name>A0A8H3H8A6_9AGAM</name>
<feature type="region of interest" description="Disordered" evidence="1">
    <location>
        <begin position="23"/>
        <end position="106"/>
    </location>
</feature>
<dbReference type="AlphaFoldDB" id="A0A8H3H8A6"/>
<gene>
    <name evidence="2" type="ORF">RDB_LOCUS133285</name>
</gene>
<sequence length="311" mass="34357">MGRSEPSNFAGSCWTNASAHTASTASDFPCTSVSSTHLPLPSRIPRLSRRAMSNSSFKNVPRYMKPTLTSSQRQRAPRPKRSSPGKGANKASYNPPTGRVSRKPHMSKIPVLSRRWIESALARITLVQDTQVCARRVPTSRLTARSPPPRYRERPEPPAQFNAANLFLSSPSPPSQCLPAYLEHPSTNEVELFVCPYPSEGLEDSVATTFPQGRLAQHRPGTPLRCRRDTISTPRARAAFTKGRTNRKATKFPLRQCRSSIPNSAEELSEDPDLDELSCAILEDIFFVSEPIASSRAVVLAAYVRNRITSS</sequence>
<organism evidence="2 3">
    <name type="scientific">Rhizoctonia solani</name>
    <dbReference type="NCBI Taxonomy" id="456999"/>
    <lineage>
        <taxon>Eukaryota</taxon>
        <taxon>Fungi</taxon>
        <taxon>Dikarya</taxon>
        <taxon>Basidiomycota</taxon>
        <taxon>Agaricomycotina</taxon>
        <taxon>Agaricomycetes</taxon>
        <taxon>Cantharellales</taxon>
        <taxon>Ceratobasidiaceae</taxon>
        <taxon>Rhizoctonia</taxon>
    </lineage>
</organism>
<accession>A0A8H3H8A6</accession>
<dbReference type="Proteomes" id="UP000663888">
    <property type="component" value="Unassembled WGS sequence"/>
</dbReference>